<dbReference type="PROSITE" id="PS00460">
    <property type="entry name" value="GLUTATHIONE_PEROXID_1"/>
    <property type="match status" value="1"/>
</dbReference>
<reference evidence="7 8" key="1">
    <citation type="submission" date="2024-10" db="EMBL/GenBank/DDBJ databases">
        <authorList>
            <person name="Kim D."/>
        </authorList>
    </citation>
    <scope>NUCLEOTIDE SEQUENCE [LARGE SCALE GENOMIC DNA]</scope>
    <source>
        <strain evidence="7">BH-2024</strain>
    </source>
</reference>
<keyword evidence="3 5" id="KW-0560">Oxidoreductase</keyword>
<evidence type="ECO:0000313" key="7">
    <source>
        <dbReference type="EMBL" id="KAL3086404.1"/>
    </source>
</evidence>
<organism evidence="7 8">
    <name type="scientific">Heterodera trifolii</name>
    <dbReference type="NCBI Taxonomy" id="157864"/>
    <lineage>
        <taxon>Eukaryota</taxon>
        <taxon>Metazoa</taxon>
        <taxon>Ecdysozoa</taxon>
        <taxon>Nematoda</taxon>
        <taxon>Chromadorea</taxon>
        <taxon>Rhabditida</taxon>
        <taxon>Tylenchina</taxon>
        <taxon>Tylenchomorpha</taxon>
        <taxon>Tylenchoidea</taxon>
        <taxon>Heteroderidae</taxon>
        <taxon>Heteroderinae</taxon>
        <taxon>Heterodera</taxon>
    </lineage>
</organism>
<name>A0ABD2J2U1_9BILA</name>
<dbReference type="Proteomes" id="UP001620626">
    <property type="component" value="Unassembled WGS sequence"/>
</dbReference>
<dbReference type="PROSITE" id="PS51352">
    <property type="entry name" value="THIOREDOXIN_2"/>
    <property type="match status" value="1"/>
</dbReference>
<dbReference type="CDD" id="cd00340">
    <property type="entry name" value="GSH_Peroxidase"/>
    <property type="match status" value="1"/>
</dbReference>
<dbReference type="AlphaFoldDB" id="A0ABD2J2U1"/>
<protein>
    <recommendedName>
        <fullName evidence="5">Glutathione peroxidase</fullName>
    </recommendedName>
</protein>
<sequence>MSTATDVQHKSIYDFKANDIDGHEISFDKYRGKVLLVVNVASNCGTTEFNYSQLKQLYDKYKGKGFAVAAFPCNQFGGQEPGNANEIKDFVHKKYNFEPDLFEKIDVNGSNEHPLYGFLKKEQHGTLIDAIKWNFTKFLVDRNGNVVQRYSPNTEPRDIEADIEKLVAAAA</sequence>
<feature type="domain" description="Thioredoxin" evidence="6">
    <location>
        <begin position="6"/>
        <end position="168"/>
    </location>
</feature>
<dbReference type="SUPFAM" id="SSF52833">
    <property type="entry name" value="Thioredoxin-like"/>
    <property type="match status" value="1"/>
</dbReference>
<dbReference type="GO" id="GO:0004601">
    <property type="term" value="F:peroxidase activity"/>
    <property type="evidence" value="ECO:0007669"/>
    <property type="project" value="UniProtKB-KW"/>
</dbReference>
<dbReference type="PIRSF" id="PIRSF000303">
    <property type="entry name" value="Glutathion_perox"/>
    <property type="match status" value="1"/>
</dbReference>
<evidence type="ECO:0000256" key="2">
    <source>
        <dbReference type="ARBA" id="ARBA00022559"/>
    </source>
</evidence>
<dbReference type="InterPro" id="IPR036249">
    <property type="entry name" value="Thioredoxin-like_sf"/>
</dbReference>
<evidence type="ECO:0000256" key="1">
    <source>
        <dbReference type="ARBA" id="ARBA00006926"/>
    </source>
</evidence>
<feature type="active site" evidence="4">
    <location>
        <position position="44"/>
    </location>
</feature>
<dbReference type="EMBL" id="JBICBT010001044">
    <property type="protein sequence ID" value="KAL3086404.1"/>
    <property type="molecule type" value="Genomic_DNA"/>
</dbReference>
<comment type="caution">
    <text evidence="7">The sequence shown here is derived from an EMBL/GenBank/DDBJ whole genome shotgun (WGS) entry which is preliminary data.</text>
</comment>
<comment type="similarity">
    <text evidence="1 5">Belongs to the glutathione peroxidase family.</text>
</comment>
<evidence type="ECO:0000259" key="6">
    <source>
        <dbReference type="PROSITE" id="PS51352"/>
    </source>
</evidence>
<dbReference type="Gene3D" id="3.40.30.10">
    <property type="entry name" value="Glutaredoxin"/>
    <property type="match status" value="1"/>
</dbReference>
<evidence type="ECO:0000313" key="8">
    <source>
        <dbReference type="Proteomes" id="UP001620626"/>
    </source>
</evidence>
<dbReference type="InterPro" id="IPR013766">
    <property type="entry name" value="Thioredoxin_domain"/>
</dbReference>
<dbReference type="FunFam" id="3.40.30.10:FF:000025">
    <property type="entry name" value="Glutathione peroxidase"/>
    <property type="match status" value="1"/>
</dbReference>
<evidence type="ECO:0000256" key="5">
    <source>
        <dbReference type="RuleBase" id="RU000499"/>
    </source>
</evidence>
<dbReference type="PANTHER" id="PTHR11592">
    <property type="entry name" value="GLUTATHIONE PEROXIDASE"/>
    <property type="match status" value="1"/>
</dbReference>
<dbReference type="PANTHER" id="PTHR11592:SF134">
    <property type="entry name" value="PHOSPHOLIPID HYDROPEROXIDE GLUTATHIONE PEROXIDASE"/>
    <property type="match status" value="1"/>
</dbReference>
<proteinExistence type="inferred from homology"/>
<dbReference type="Pfam" id="PF00255">
    <property type="entry name" value="GSHPx"/>
    <property type="match status" value="1"/>
</dbReference>
<keyword evidence="8" id="KW-1185">Reference proteome</keyword>
<dbReference type="PRINTS" id="PR01011">
    <property type="entry name" value="GLUTPROXDASE"/>
</dbReference>
<dbReference type="InterPro" id="IPR029759">
    <property type="entry name" value="GPX_AS"/>
</dbReference>
<dbReference type="InterPro" id="IPR000889">
    <property type="entry name" value="Glutathione_peroxidase"/>
</dbReference>
<evidence type="ECO:0000256" key="3">
    <source>
        <dbReference type="ARBA" id="ARBA00023002"/>
    </source>
</evidence>
<evidence type="ECO:0000256" key="4">
    <source>
        <dbReference type="PIRSR" id="PIRSR000303-1"/>
    </source>
</evidence>
<keyword evidence="2 5" id="KW-0575">Peroxidase</keyword>
<accession>A0ABD2J2U1</accession>
<dbReference type="PROSITE" id="PS51355">
    <property type="entry name" value="GLUTATHIONE_PEROXID_3"/>
    <property type="match status" value="1"/>
</dbReference>
<gene>
    <name evidence="7" type="ORF">niasHT_033522</name>
</gene>